<comment type="caution">
    <text evidence="1">The sequence shown here is derived from an EMBL/GenBank/DDBJ whole genome shotgun (WGS) entry which is preliminary data.</text>
</comment>
<reference evidence="1 2" key="1">
    <citation type="journal article" date="2014" name="Genome Biol. Evol.">
        <title>Acetic acid bacteria genomes reveal functional traits for adaptation to life in insect guts.</title>
        <authorList>
            <person name="Chouaia B."/>
            <person name="Gaiarsa S."/>
            <person name="Crotti E."/>
            <person name="Comandatore F."/>
            <person name="Degli Esposti M."/>
            <person name="Ricci I."/>
            <person name="Alma A."/>
            <person name="Favia G."/>
            <person name="Bandi C."/>
            <person name="Daffonchio D."/>
        </authorList>
    </citation>
    <scope>NUCLEOTIDE SEQUENCE [LARGE SCALE GENOMIC DNA]</scope>
    <source>
        <strain evidence="1 2">SF2.1</strain>
    </source>
</reference>
<gene>
    <name evidence="1" type="ORF">ASAP_2347</name>
</gene>
<protein>
    <submittedName>
        <fullName evidence="1">Uncharacterized protein</fullName>
    </submittedName>
</protein>
<dbReference type="AlphaFoldDB" id="A0A060QLJ2"/>
<dbReference type="Proteomes" id="UP000027583">
    <property type="component" value="Unassembled WGS sequence"/>
</dbReference>
<reference evidence="1 2" key="2">
    <citation type="journal article" date="2014" name="PLoS ONE">
        <title>Evolution of mitochondria reconstructed from the energy metabolism of living bacteria.</title>
        <authorList>
            <person name="Degli Esposti M."/>
            <person name="Chouaia B."/>
            <person name="Comandatore F."/>
            <person name="Crotti E."/>
            <person name="Sassera D."/>
            <person name="Lievens P.M."/>
            <person name="Daffonchio D."/>
            <person name="Bandi C."/>
        </authorList>
    </citation>
    <scope>NUCLEOTIDE SEQUENCE [LARGE SCALE GENOMIC DNA]</scope>
    <source>
        <strain evidence="1 2">SF2.1</strain>
    </source>
</reference>
<proteinExistence type="predicted"/>
<dbReference type="EMBL" id="CBLX010000016">
    <property type="protein sequence ID" value="CDG40392.1"/>
    <property type="molecule type" value="Genomic_DNA"/>
</dbReference>
<organism evidence="1 2">
    <name type="scientific">Asaia bogorensis</name>
    <dbReference type="NCBI Taxonomy" id="91915"/>
    <lineage>
        <taxon>Bacteria</taxon>
        <taxon>Pseudomonadati</taxon>
        <taxon>Pseudomonadota</taxon>
        <taxon>Alphaproteobacteria</taxon>
        <taxon>Acetobacterales</taxon>
        <taxon>Acetobacteraceae</taxon>
        <taxon>Asaia</taxon>
    </lineage>
</organism>
<evidence type="ECO:0000313" key="1">
    <source>
        <dbReference type="EMBL" id="CDG40392.1"/>
    </source>
</evidence>
<sequence>MLAAQFMQTAEHDFMINEHQVLSAFISATTREILQQG</sequence>
<accession>A0A060QLJ2</accession>
<name>A0A060QLJ2_9PROT</name>
<evidence type="ECO:0000313" key="2">
    <source>
        <dbReference type="Proteomes" id="UP000027583"/>
    </source>
</evidence>